<feature type="transmembrane region" description="Helical" evidence="1">
    <location>
        <begin position="26"/>
        <end position="50"/>
    </location>
</feature>
<dbReference type="GO" id="GO:0005886">
    <property type="term" value="C:plasma membrane"/>
    <property type="evidence" value="ECO:0007669"/>
    <property type="project" value="TreeGrafter"/>
</dbReference>
<evidence type="ECO:0008006" key="4">
    <source>
        <dbReference type="Google" id="ProtNLM"/>
    </source>
</evidence>
<feature type="transmembrane region" description="Helical" evidence="1">
    <location>
        <begin position="324"/>
        <end position="342"/>
    </location>
</feature>
<dbReference type="PANTHER" id="PTHR30569">
    <property type="entry name" value="CYTOSINE TRANSPORTER CODB"/>
    <property type="match status" value="1"/>
</dbReference>
<dbReference type="Gene3D" id="1.10.4160.10">
    <property type="entry name" value="Hydantoin permease"/>
    <property type="match status" value="1"/>
</dbReference>
<reference evidence="2 3" key="1">
    <citation type="journal article" date="2014" name="BMC Genomics">
        <title>Comparison of environmental and isolate Sulfobacillus genomes reveals diverse carbon, sulfur, nitrogen, and hydrogen metabolisms.</title>
        <authorList>
            <person name="Justice N.B."/>
            <person name="Norman A."/>
            <person name="Brown C.T."/>
            <person name="Singh A."/>
            <person name="Thomas B.C."/>
            <person name="Banfield J.F."/>
        </authorList>
    </citation>
    <scope>NUCLEOTIDE SEQUENCE [LARGE SCALE GENOMIC DNA]</scope>
    <source>
        <strain evidence="2">AMDSBA5</strain>
    </source>
</reference>
<dbReference type="EMBL" id="PXYX01000029">
    <property type="protein sequence ID" value="PSR25496.1"/>
    <property type="molecule type" value="Genomic_DNA"/>
</dbReference>
<feature type="transmembrane region" description="Helical" evidence="1">
    <location>
        <begin position="354"/>
        <end position="373"/>
    </location>
</feature>
<proteinExistence type="predicted"/>
<dbReference type="Proteomes" id="UP000242705">
    <property type="component" value="Unassembled WGS sequence"/>
</dbReference>
<feature type="transmembrane region" description="Helical" evidence="1">
    <location>
        <begin position="96"/>
        <end position="119"/>
    </location>
</feature>
<dbReference type="PANTHER" id="PTHR30569:SF0">
    <property type="entry name" value="CYTOSINE PERMEASE"/>
    <property type="match status" value="1"/>
</dbReference>
<sequence length="518" mass="56856">MAQKSVSAKDRREDYALRYVPESFRLWHWSSIFSVFIGVSTAMFFLAWGGQLTLEYGTWPTIWGMVFGVVLIGSVGFFFSWVGSRTGLDSDLITRGSGYGFMGSAIASLVYSFNYLMFFAFEGSILVASLQASAPHVPVIIWELLIGITFLVLAIWGMSFLSWLMWITLPIYIVAVSLVFYHAAHVSHPIAWLSYKPAKAPSTVAGPVFLQLGATVFALISMATQGADLGRFVRKKDQLVGSIFNGYVVMIVTFLGVVILGSYFGLEFHQTNPGTYFSSVLGIGGMLTVIITQLRINTINVYSGSLAYSNFFSRVFHFTPGRQWWGILTAVLGTLLMMGNIFTHMLQVLTFEGVFIIAWAMSVVSDTLFNKWLLKINTRPYEYKRAFLPHFNPVGVGTLILALVIAAPLAFGVAGPLGENLAPFVSAALGLIFPPVIALALKGRPYRISSTAQVPVTNQPTLECILCHEEFETVDMVICPFHEGALCSVCCGSNAQCHDVCKTEGVMVQTLTVEQPSS</sequence>
<feature type="transmembrane region" description="Helical" evidence="1">
    <location>
        <begin position="244"/>
        <end position="264"/>
    </location>
</feature>
<accession>A0A2T2WTC1</accession>
<feature type="transmembrane region" description="Helical" evidence="1">
    <location>
        <begin position="62"/>
        <end position="84"/>
    </location>
</feature>
<evidence type="ECO:0000256" key="1">
    <source>
        <dbReference type="SAM" id="Phobius"/>
    </source>
</evidence>
<evidence type="ECO:0000313" key="3">
    <source>
        <dbReference type="Proteomes" id="UP000242705"/>
    </source>
</evidence>
<dbReference type="InterPro" id="IPR030191">
    <property type="entry name" value="CodB"/>
</dbReference>
<feature type="transmembrane region" description="Helical" evidence="1">
    <location>
        <begin position="163"/>
        <end position="184"/>
    </location>
</feature>
<dbReference type="GO" id="GO:0015209">
    <property type="term" value="F:cytosine transmembrane transporter activity"/>
    <property type="evidence" value="ECO:0007669"/>
    <property type="project" value="InterPro"/>
</dbReference>
<feature type="transmembrane region" description="Helical" evidence="1">
    <location>
        <begin position="394"/>
        <end position="415"/>
    </location>
</feature>
<keyword evidence="1" id="KW-0472">Membrane</keyword>
<comment type="caution">
    <text evidence="2">The sequence shown here is derived from an EMBL/GenBank/DDBJ whole genome shotgun (WGS) entry which is preliminary data.</text>
</comment>
<name>A0A2T2WTC1_SULTH</name>
<feature type="transmembrane region" description="Helical" evidence="1">
    <location>
        <begin position="421"/>
        <end position="441"/>
    </location>
</feature>
<feature type="transmembrane region" description="Helical" evidence="1">
    <location>
        <begin position="204"/>
        <end position="223"/>
    </location>
</feature>
<keyword evidence="1" id="KW-0812">Transmembrane</keyword>
<feature type="transmembrane region" description="Helical" evidence="1">
    <location>
        <begin position="139"/>
        <end position="156"/>
    </location>
</feature>
<protein>
    <recommendedName>
        <fullName evidence="4">Purine-cytosine permease</fullName>
    </recommendedName>
</protein>
<evidence type="ECO:0000313" key="2">
    <source>
        <dbReference type="EMBL" id="PSR25496.1"/>
    </source>
</evidence>
<gene>
    <name evidence="2" type="ORF">C7B47_12210</name>
</gene>
<feature type="transmembrane region" description="Helical" evidence="1">
    <location>
        <begin position="276"/>
        <end position="296"/>
    </location>
</feature>
<organism evidence="2 3">
    <name type="scientific">Sulfobacillus thermosulfidooxidans</name>
    <dbReference type="NCBI Taxonomy" id="28034"/>
    <lineage>
        <taxon>Bacteria</taxon>
        <taxon>Bacillati</taxon>
        <taxon>Bacillota</taxon>
        <taxon>Clostridia</taxon>
        <taxon>Eubacteriales</taxon>
        <taxon>Clostridiales Family XVII. Incertae Sedis</taxon>
        <taxon>Sulfobacillus</taxon>
    </lineage>
</organism>
<dbReference type="AlphaFoldDB" id="A0A2T2WTC1"/>
<keyword evidence="1" id="KW-1133">Transmembrane helix</keyword>